<name>A0A1L9R8M0_ASPWE</name>
<evidence type="ECO:0000313" key="2">
    <source>
        <dbReference type="Proteomes" id="UP000184383"/>
    </source>
</evidence>
<proteinExistence type="predicted"/>
<protein>
    <submittedName>
        <fullName evidence="1">Uncharacterized protein</fullName>
    </submittedName>
</protein>
<dbReference type="OrthoDB" id="3924768at2759"/>
<sequence length="371" mass="43011">MKLFSRKEKQPETAPKPSIQNLLYTTTTTTYQIYHEGVKEHILISPVHVPRRKSRSVIHQIASPHSAKDTYFIHVPFLAFHNPARTLRRGGSKSCEPICLINDDWFWKRWNIQFGDDIGKALDRRGVVRWENRSNRDNSLDDDCALKGYKVRSWRAWYESGKYYHRDVNEKRKRRNLNKSEVEKRKEDEEEHIPMRAEQAVNLSWESPFSVNTRCYQFRFGNIDFAWKGTSDVPADKKLRDLLPLTHLKLVAMVPVVPAYDAKPSEVEGHQETREVLLAQYTSSFGSQQYGSLITFDSEISKLLHEFGLDRTAHTKQDPWACQSGDLHLTRFYDVIIATGMCMIMGEWEKRQTVFAVILLALAACQMSSNG</sequence>
<organism evidence="1 2">
    <name type="scientific">Aspergillus wentii DTO 134E9</name>
    <dbReference type="NCBI Taxonomy" id="1073089"/>
    <lineage>
        <taxon>Eukaryota</taxon>
        <taxon>Fungi</taxon>
        <taxon>Dikarya</taxon>
        <taxon>Ascomycota</taxon>
        <taxon>Pezizomycotina</taxon>
        <taxon>Eurotiomycetes</taxon>
        <taxon>Eurotiomycetidae</taxon>
        <taxon>Eurotiales</taxon>
        <taxon>Aspergillaceae</taxon>
        <taxon>Aspergillus</taxon>
        <taxon>Aspergillus subgen. Cremei</taxon>
    </lineage>
</organism>
<reference evidence="2" key="1">
    <citation type="journal article" date="2017" name="Genome Biol.">
        <title>Comparative genomics reveals high biological diversity and specific adaptations in the industrially and medically important fungal genus Aspergillus.</title>
        <authorList>
            <person name="de Vries R.P."/>
            <person name="Riley R."/>
            <person name="Wiebenga A."/>
            <person name="Aguilar-Osorio G."/>
            <person name="Amillis S."/>
            <person name="Uchima C.A."/>
            <person name="Anderluh G."/>
            <person name="Asadollahi M."/>
            <person name="Askin M."/>
            <person name="Barry K."/>
            <person name="Battaglia E."/>
            <person name="Bayram O."/>
            <person name="Benocci T."/>
            <person name="Braus-Stromeyer S.A."/>
            <person name="Caldana C."/>
            <person name="Canovas D."/>
            <person name="Cerqueira G.C."/>
            <person name="Chen F."/>
            <person name="Chen W."/>
            <person name="Choi C."/>
            <person name="Clum A."/>
            <person name="Dos Santos R.A."/>
            <person name="Damasio A.R."/>
            <person name="Diallinas G."/>
            <person name="Emri T."/>
            <person name="Fekete E."/>
            <person name="Flipphi M."/>
            <person name="Freyberg S."/>
            <person name="Gallo A."/>
            <person name="Gournas C."/>
            <person name="Habgood R."/>
            <person name="Hainaut M."/>
            <person name="Harispe M.L."/>
            <person name="Henrissat B."/>
            <person name="Hilden K.S."/>
            <person name="Hope R."/>
            <person name="Hossain A."/>
            <person name="Karabika E."/>
            <person name="Karaffa L."/>
            <person name="Karanyi Z."/>
            <person name="Krasevec N."/>
            <person name="Kuo A."/>
            <person name="Kusch H."/>
            <person name="LaButti K."/>
            <person name="Lagendijk E.L."/>
            <person name="Lapidus A."/>
            <person name="Levasseur A."/>
            <person name="Lindquist E."/>
            <person name="Lipzen A."/>
            <person name="Logrieco A.F."/>
            <person name="MacCabe A."/>
            <person name="Maekelae M.R."/>
            <person name="Malavazi I."/>
            <person name="Melin P."/>
            <person name="Meyer V."/>
            <person name="Mielnichuk N."/>
            <person name="Miskei M."/>
            <person name="Molnar A.P."/>
            <person name="Mule G."/>
            <person name="Ngan C.Y."/>
            <person name="Orejas M."/>
            <person name="Orosz E."/>
            <person name="Ouedraogo J.P."/>
            <person name="Overkamp K.M."/>
            <person name="Park H.-S."/>
            <person name="Perrone G."/>
            <person name="Piumi F."/>
            <person name="Punt P.J."/>
            <person name="Ram A.F."/>
            <person name="Ramon A."/>
            <person name="Rauscher S."/>
            <person name="Record E."/>
            <person name="Riano-Pachon D.M."/>
            <person name="Robert V."/>
            <person name="Roehrig J."/>
            <person name="Ruller R."/>
            <person name="Salamov A."/>
            <person name="Salih N.S."/>
            <person name="Samson R.A."/>
            <person name="Sandor E."/>
            <person name="Sanguinetti M."/>
            <person name="Schuetze T."/>
            <person name="Sepcic K."/>
            <person name="Shelest E."/>
            <person name="Sherlock G."/>
            <person name="Sophianopoulou V."/>
            <person name="Squina F.M."/>
            <person name="Sun H."/>
            <person name="Susca A."/>
            <person name="Todd R.B."/>
            <person name="Tsang A."/>
            <person name="Unkles S.E."/>
            <person name="van de Wiele N."/>
            <person name="van Rossen-Uffink D."/>
            <person name="Oliveira J.V."/>
            <person name="Vesth T.C."/>
            <person name="Visser J."/>
            <person name="Yu J.-H."/>
            <person name="Zhou M."/>
            <person name="Andersen M.R."/>
            <person name="Archer D.B."/>
            <person name="Baker S.E."/>
            <person name="Benoit I."/>
            <person name="Brakhage A.A."/>
            <person name="Braus G.H."/>
            <person name="Fischer R."/>
            <person name="Frisvad J.C."/>
            <person name="Goldman G.H."/>
            <person name="Houbraken J."/>
            <person name="Oakley B."/>
            <person name="Pocsi I."/>
            <person name="Scazzocchio C."/>
            <person name="Seiboth B."/>
            <person name="vanKuyk P.A."/>
            <person name="Wortman J."/>
            <person name="Dyer P.S."/>
            <person name="Grigoriev I.V."/>
        </authorList>
    </citation>
    <scope>NUCLEOTIDE SEQUENCE [LARGE SCALE GENOMIC DNA]</scope>
    <source>
        <strain evidence="2">DTO 134E9</strain>
    </source>
</reference>
<gene>
    <name evidence="1" type="ORF">ASPWEDRAFT_45206</name>
</gene>
<dbReference type="EMBL" id="KV878216">
    <property type="protein sequence ID" value="OJJ31238.1"/>
    <property type="molecule type" value="Genomic_DNA"/>
</dbReference>
<dbReference type="AlphaFoldDB" id="A0A1L9R8M0"/>
<keyword evidence="2" id="KW-1185">Reference proteome</keyword>
<dbReference type="GeneID" id="63752314"/>
<dbReference type="VEuPathDB" id="FungiDB:ASPWEDRAFT_45206"/>
<dbReference type="RefSeq" id="XP_040684915.1">
    <property type="nucleotide sequence ID" value="XM_040836466.1"/>
</dbReference>
<accession>A0A1L9R8M0</accession>
<dbReference type="Proteomes" id="UP000184383">
    <property type="component" value="Unassembled WGS sequence"/>
</dbReference>
<evidence type="ECO:0000313" key="1">
    <source>
        <dbReference type="EMBL" id="OJJ31238.1"/>
    </source>
</evidence>